<dbReference type="EMBL" id="CP060139">
    <property type="protein sequence ID" value="QNR24554.1"/>
    <property type="molecule type" value="Genomic_DNA"/>
</dbReference>
<protein>
    <submittedName>
        <fullName evidence="1">Uncharacterized protein</fullName>
    </submittedName>
</protein>
<dbReference type="AlphaFoldDB" id="A0A7H0VFQ6"/>
<dbReference type="KEGG" id="chyd:H4K34_01555"/>
<reference evidence="1 2" key="1">
    <citation type="submission" date="2020-08" db="EMBL/GenBank/DDBJ databases">
        <title>Croceimicrobium hydrocarbonivorans gen. nov., sp. nov., a novel marine bacterium isolated from a bacterial consortium that degrades polyethylene terephthalate.</title>
        <authorList>
            <person name="Liu R."/>
        </authorList>
    </citation>
    <scope>NUCLEOTIDE SEQUENCE [LARGE SCALE GENOMIC DNA]</scope>
    <source>
        <strain evidence="1 2">A20-9</strain>
    </source>
</reference>
<evidence type="ECO:0000313" key="1">
    <source>
        <dbReference type="EMBL" id="QNR24554.1"/>
    </source>
</evidence>
<dbReference type="RefSeq" id="WP_210759080.1">
    <property type="nucleotide sequence ID" value="NZ_CP060139.1"/>
</dbReference>
<organism evidence="1 2">
    <name type="scientific">Croceimicrobium hydrocarbonivorans</name>
    <dbReference type="NCBI Taxonomy" id="2761580"/>
    <lineage>
        <taxon>Bacteria</taxon>
        <taxon>Pseudomonadati</taxon>
        <taxon>Bacteroidota</taxon>
        <taxon>Flavobacteriia</taxon>
        <taxon>Flavobacteriales</taxon>
        <taxon>Owenweeksiaceae</taxon>
        <taxon>Croceimicrobium</taxon>
    </lineage>
</organism>
<keyword evidence="2" id="KW-1185">Reference proteome</keyword>
<sequence length="653" mass="71359">MSSYPECDKALEKAHESGDPWNYCTEVHCDETVNYGHQFCNCTGQFEHIKVGGVCPNGVGSLIPIAQPGCYCCCSCFAYDTPISTGKDTYKVVQDFEVNDPVWVATDASLKNWVQKPVKFSSGTGAHGTNRLILLHYGFQKRGVKLDENSFESRYTGKSKSKTYFEILSTAPNNYIDQEGYVNLELVRNANVAAFTHLLNCTEYVAQQIYDLLSSDSNYLLVTGIQPFLLKDGSLKQAHKLVPGKDELLREDGTAVPIVSLQVGQFEKGVHHIATSNKPAKSVAEHLILANGIVAGDYSLQLSLASGIGVKDDHADAPIFGSKEYEALHDHLSHTPFSAFAKEGAVIQNVKNFIAGNVNKVTAIPSHAYSFITNEQATELMETGPIYPASENVSEPYVKYLFKLFSAFYPGISFFYDANNMFPNVYAFQEYDTKVVIVTAGWTSVKGVNFQLIALSLADIVNQLLGIGTDEKGTDPVAQADYNTFPVFLTLYFFAPDAVKNYNLALPQLEKVFGYIKENRKPKHGASLDCRLDSFKASINGTPLPHCAGGPPDPALEVKGAKAQKLLGGEDSVISIAFNLDLDVESAQAPGNYMLEPSAAISSARMDPDNPNIIHLQAKLNPETDYTVIVNNVLSVDKQPLIIGKNSAEFKTA</sequence>
<dbReference type="Proteomes" id="UP000516305">
    <property type="component" value="Chromosome"/>
</dbReference>
<evidence type="ECO:0000313" key="2">
    <source>
        <dbReference type="Proteomes" id="UP000516305"/>
    </source>
</evidence>
<accession>A0A7H0VFQ6</accession>
<proteinExistence type="predicted"/>
<name>A0A7H0VFQ6_9FLAO</name>
<gene>
    <name evidence="1" type="ORF">H4K34_01555</name>
</gene>